<dbReference type="UniPathway" id="UPA00378"/>
<keyword evidence="2 3" id="KW-0808">Transferase</keyword>
<dbReference type="OrthoDB" id="3226at2759"/>
<dbReference type="GO" id="GO:0005975">
    <property type="term" value="P:carbohydrate metabolic process"/>
    <property type="evidence" value="ECO:0007669"/>
    <property type="project" value="InterPro"/>
</dbReference>
<dbReference type="EMBL" id="CAJNOQ010004408">
    <property type="protein sequence ID" value="CAF1057892.1"/>
    <property type="molecule type" value="Genomic_DNA"/>
</dbReference>
<comment type="similarity">
    <text evidence="3">Belongs to the glycosyltransferase 11 family.</text>
</comment>
<dbReference type="Proteomes" id="UP000677228">
    <property type="component" value="Unassembled WGS sequence"/>
</dbReference>
<evidence type="ECO:0000256" key="1">
    <source>
        <dbReference type="ARBA" id="ARBA00022676"/>
    </source>
</evidence>
<keyword evidence="1 3" id="KW-0328">Glycosyltransferase</keyword>
<dbReference type="CDD" id="cd11301">
    <property type="entry name" value="Fut1_Fut2_like"/>
    <property type="match status" value="1"/>
</dbReference>
<keyword evidence="3" id="KW-0735">Signal-anchor</keyword>
<evidence type="ECO:0000256" key="2">
    <source>
        <dbReference type="ARBA" id="ARBA00022679"/>
    </source>
</evidence>
<organism evidence="4 8">
    <name type="scientific">Didymodactylos carnosus</name>
    <dbReference type="NCBI Taxonomy" id="1234261"/>
    <lineage>
        <taxon>Eukaryota</taxon>
        <taxon>Metazoa</taxon>
        <taxon>Spiralia</taxon>
        <taxon>Gnathifera</taxon>
        <taxon>Rotifera</taxon>
        <taxon>Eurotatoria</taxon>
        <taxon>Bdelloidea</taxon>
        <taxon>Philodinida</taxon>
        <taxon>Philodinidae</taxon>
        <taxon>Didymodactylos</taxon>
    </lineage>
</organism>
<sequence length="258" mass="29730">MYSTAYGIARKRNCCMHYHAQDLDELRQIFLLNGSNVCLTSDKNFAKLKNIPRANNGGCIFYLELIHNVYNKSLELTGYWQSYRYFIDYEQEIRNQFLFNDNILSKATSYVLLHNTQNRILVGIHIRRGDFLSFRHSTIGGVLASSIEYIQNGMNYFTEKYSNPLFIVVSDDKLWCEETLGLRNDVVITPYNFSAADDLAVLTLCDHNLITTGTYSWWAGFFAKGEVIYDKSYPKEGGLLAWNCQKDDYIPSSFKALA</sequence>
<evidence type="ECO:0000313" key="7">
    <source>
        <dbReference type="EMBL" id="CAF3927089.1"/>
    </source>
</evidence>
<dbReference type="Proteomes" id="UP000681722">
    <property type="component" value="Unassembled WGS sequence"/>
</dbReference>
<evidence type="ECO:0000313" key="8">
    <source>
        <dbReference type="Proteomes" id="UP000663829"/>
    </source>
</evidence>
<comment type="caution">
    <text evidence="4">The sequence shown here is derived from an EMBL/GenBank/DDBJ whole genome shotgun (WGS) entry which is preliminary data.</text>
</comment>
<keyword evidence="3" id="KW-0325">Glycoprotein</keyword>
<dbReference type="PANTHER" id="PTHR11927:SF9">
    <property type="entry name" value="L-FUCOSYLTRANSFERASE"/>
    <property type="match status" value="1"/>
</dbReference>
<evidence type="ECO:0000313" key="4">
    <source>
        <dbReference type="EMBL" id="CAF1057892.1"/>
    </source>
</evidence>
<name>A0A814L3E6_9BILA</name>
<evidence type="ECO:0000313" key="6">
    <source>
        <dbReference type="EMBL" id="CAF3826692.1"/>
    </source>
</evidence>
<reference evidence="4" key="1">
    <citation type="submission" date="2021-02" db="EMBL/GenBank/DDBJ databases">
        <authorList>
            <person name="Nowell W R."/>
        </authorList>
    </citation>
    <scope>NUCLEOTIDE SEQUENCE</scope>
</reference>
<dbReference type="Proteomes" id="UP000682733">
    <property type="component" value="Unassembled WGS sequence"/>
</dbReference>
<comment type="pathway">
    <text evidence="3">Protein modification; protein glycosylation.</text>
</comment>
<dbReference type="GO" id="GO:0008107">
    <property type="term" value="F:galactoside 2-alpha-L-fucosyltransferase activity"/>
    <property type="evidence" value="ECO:0007669"/>
    <property type="project" value="InterPro"/>
</dbReference>
<comment type="subcellular location">
    <subcellularLocation>
        <location evidence="3">Golgi apparatus</location>
        <location evidence="3">Golgi stack membrane</location>
        <topology evidence="3">Single-pass type II membrane protein</topology>
    </subcellularLocation>
</comment>
<evidence type="ECO:0000313" key="5">
    <source>
        <dbReference type="EMBL" id="CAF1137043.1"/>
    </source>
</evidence>
<evidence type="ECO:0000256" key="3">
    <source>
        <dbReference type="RuleBase" id="RU363129"/>
    </source>
</evidence>
<proteinExistence type="inferred from homology"/>
<dbReference type="Pfam" id="PF01531">
    <property type="entry name" value="Glyco_transf_11"/>
    <property type="match status" value="1"/>
</dbReference>
<dbReference type="GO" id="GO:0032580">
    <property type="term" value="C:Golgi cisterna membrane"/>
    <property type="evidence" value="ECO:0007669"/>
    <property type="project" value="UniProtKB-SubCell"/>
</dbReference>
<dbReference type="EMBL" id="CAJOBC010004408">
    <property type="protein sequence ID" value="CAF3826692.1"/>
    <property type="molecule type" value="Genomic_DNA"/>
</dbReference>
<protein>
    <recommendedName>
        <fullName evidence="3">L-Fucosyltransferase</fullName>
        <ecNumber evidence="3">2.4.1.-</ecNumber>
    </recommendedName>
</protein>
<dbReference type="EMBL" id="CAJNOK010011300">
    <property type="protein sequence ID" value="CAF1137043.1"/>
    <property type="molecule type" value="Genomic_DNA"/>
</dbReference>
<accession>A0A814L3E6</accession>
<dbReference type="EC" id="2.4.1.-" evidence="3"/>
<gene>
    <name evidence="4" type="ORF">GPM918_LOCUS16626</name>
    <name evidence="5" type="ORF">OVA965_LOCUS20938</name>
    <name evidence="6" type="ORF">SRO942_LOCUS16628</name>
    <name evidence="7" type="ORF">TMI583_LOCUS21463</name>
</gene>
<dbReference type="EMBL" id="CAJOBA010024542">
    <property type="protein sequence ID" value="CAF3927089.1"/>
    <property type="molecule type" value="Genomic_DNA"/>
</dbReference>
<keyword evidence="3" id="KW-0812">Transmembrane</keyword>
<keyword evidence="3" id="KW-0333">Golgi apparatus</keyword>
<keyword evidence="8" id="KW-1185">Reference proteome</keyword>
<dbReference type="PANTHER" id="PTHR11927">
    <property type="entry name" value="GALACTOSIDE 2-L-FUCOSYLTRANSFERASE"/>
    <property type="match status" value="1"/>
</dbReference>
<dbReference type="AlphaFoldDB" id="A0A814L3E6"/>
<dbReference type="InterPro" id="IPR002516">
    <property type="entry name" value="Glyco_trans_11"/>
</dbReference>
<dbReference type="Proteomes" id="UP000663829">
    <property type="component" value="Unassembled WGS sequence"/>
</dbReference>